<dbReference type="EMBL" id="AE009441">
    <property type="protein sequence ID" value="AAL62537.1"/>
    <property type="molecule type" value="Genomic_DNA"/>
</dbReference>
<dbReference type="Proteomes" id="UP000002439">
    <property type="component" value="Chromosome"/>
</dbReference>
<name>Q8ZZV2_PYRAE</name>
<proteinExistence type="predicted"/>
<organism evidence="1 2">
    <name type="scientific">Pyrobaculum aerophilum (strain ATCC 51768 / DSM 7523 / JCM 9630 / CIP 104966 / NBRC 100827 / IM2)</name>
    <dbReference type="NCBI Taxonomy" id="178306"/>
    <lineage>
        <taxon>Archaea</taxon>
        <taxon>Thermoproteota</taxon>
        <taxon>Thermoprotei</taxon>
        <taxon>Thermoproteales</taxon>
        <taxon>Thermoproteaceae</taxon>
        <taxon>Pyrobaculum</taxon>
    </lineage>
</organism>
<sequence length="47" mass="5277">MVPSSATTSLYLFLGANCLDQKLHGRLTHGVFNNVEKVRSWKLPHPL</sequence>
<dbReference type="KEGG" id="pai:PAE0065"/>
<gene>
    <name evidence="1" type="ordered locus">PAE0065</name>
</gene>
<evidence type="ECO:0000313" key="1">
    <source>
        <dbReference type="EMBL" id="AAL62537.1"/>
    </source>
</evidence>
<reference evidence="1 2" key="1">
    <citation type="journal article" date="2002" name="Proc. Natl. Acad. Sci. U.S.A.">
        <title>Genome sequence of the hyperthermophilic crenarchaeon Pyrobaculum aerophilum.</title>
        <authorList>
            <person name="Fitz-Gibbon S.T."/>
            <person name="Ladner H."/>
            <person name="Kim U.J."/>
            <person name="Stetter K.O."/>
            <person name="Simon M.I."/>
            <person name="Miller J.H."/>
        </authorList>
    </citation>
    <scope>NUCLEOTIDE SEQUENCE [LARGE SCALE GENOMIC DNA]</scope>
    <source>
        <strain evidence="2">ATCC 51768 / DSM 7523 / JCM 9630 / CIP 104966 / NBRC 100827 / IM2</strain>
    </source>
</reference>
<dbReference type="HOGENOM" id="CLU_3163266_0_0_2"/>
<evidence type="ECO:0000313" key="2">
    <source>
        <dbReference type="Proteomes" id="UP000002439"/>
    </source>
</evidence>
<dbReference type="AlphaFoldDB" id="Q8ZZV2"/>
<accession>Q8ZZV2</accession>
<protein>
    <submittedName>
        <fullName evidence="1">Uncharacterized protein</fullName>
    </submittedName>
</protein>
<dbReference type="EnsemblBacteria" id="AAL62537">
    <property type="protein sequence ID" value="AAL62537"/>
    <property type="gene ID" value="PAE0065"/>
</dbReference>
<keyword evidence="2" id="KW-1185">Reference proteome</keyword>
<dbReference type="InParanoid" id="Q8ZZV2"/>